<dbReference type="RefSeq" id="WP_128810547.1">
    <property type="nucleotide sequence ID" value="NZ_CP032093.1"/>
</dbReference>
<sequence>MSTSALAAGNIYDNGETSFNVSGEIDTYLSTKEAEVKGKQLAKADIDLDLWAKIQIDAQHKLNQDVTLFGSFEIENGNGFGYGDDNNSVSTDDLYFGAYIGQNWGVAVGEIGDFGDTLDAITLDITNEGYDLGDDFVNGLESGGHAAAVKGSFEQLTVIADVYLDQDENVDVAYGVSAEYALNDMFTVGAMYQDQGKQTYGEYSIMGASARFNMNNFEAAVAYIVEELNNEDLDTIAAAAAYQINDARLYTTFGFSDGEKDVEGNYYTLGADYKLSGNLKTFLEYSVKEDVHAGEIEVSKDKFVAADKDTLVVAGMYYTF</sequence>
<gene>
    <name evidence="2" type="ORF">D1115_05085</name>
</gene>
<keyword evidence="3" id="KW-1185">Reference proteome</keyword>
<evidence type="ECO:0000313" key="3">
    <source>
        <dbReference type="Proteomes" id="UP000262832"/>
    </source>
</evidence>
<accession>A0ABM6YSS3</accession>
<dbReference type="InterPro" id="IPR023614">
    <property type="entry name" value="Porin_dom_sf"/>
</dbReference>
<reference evidence="2 3" key="1">
    <citation type="submission" date="2018-08" db="EMBL/GenBank/DDBJ databases">
        <title>Genomic taxonomy of the Vibrionaceae family.</title>
        <authorList>
            <person name="Gomez-Gil B."/>
            <person name="Tanaka M."/>
            <person name="Sawabe T."/>
            <person name="Enciso-Ibarra K."/>
        </authorList>
    </citation>
    <scope>NUCLEOTIDE SEQUENCE [LARGE SCALE GENOMIC DNA]</scope>
    <source>
        <strain evidence="2 3">CAIM 1831</strain>
    </source>
</reference>
<proteinExistence type="predicted"/>
<dbReference type="Gene3D" id="2.40.160.10">
    <property type="entry name" value="Porin"/>
    <property type="match status" value="1"/>
</dbReference>
<feature type="domain" description="Porin" evidence="1">
    <location>
        <begin position="3"/>
        <end position="289"/>
    </location>
</feature>
<evidence type="ECO:0000313" key="2">
    <source>
        <dbReference type="EMBL" id="AXY00701.1"/>
    </source>
</evidence>
<dbReference type="Proteomes" id="UP000262832">
    <property type="component" value="Chromosome I"/>
</dbReference>
<evidence type="ECO:0000259" key="1">
    <source>
        <dbReference type="Pfam" id="PF13609"/>
    </source>
</evidence>
<dbReference type="SUPFAM" id="SSF56935">
    <property type="entry name" value="Porins"/>
    <property type="match status" value="1"/>
</dbReference>
<name>A0ABM6YSS3_9VIBR</name>
<protein>
    <submittedName>
        <fullName evidence="2">Porin</fullName>
    </submittedName>
</protein>
<dbReference type="EMBL" id="CP032093">
    <property type="protein sequence ID" value="AXY00701.1"/>
    <property type="molecule type" value="Genomic_DNA"/>
</dbReference>
<dbReference type="InterPro" id="IPR033900">
    <property type="entry name" value="Gram_neg_porin_domain"/>
</dbReference>
<dbReference type="Pfam" id="PF13609">
    <property type="entry name" value="Porin_4"/>
    <property type="match status" value="1"/>
</dbReference>
<organism evidence="2 3">
    <name type="scientific">Vibrio alfacsensis</name>
    <dbReference type="NCBI Taxonomy" id="1074311"/>
    <lineage>
        <taxon>Bacteria</taxon>
        <taxon>Pseudomonadati</taxon>
        <taxon>Pseudomonadota</taxon>
        <taxon>Gammaproteobacteria</taxon>
        <taxon>Vibrionales</taxon>
        <taxon>Vibrionaceae</taxon>
        <taxon>Vibrio</taxon>
    </lineage>
</organism>